<dbReference type="RefSeq" id="WP_409098277.1">
    <property type="nucleotide sequence ID" value="NZ_JBJVNE010000769.1"/>
</dbReference>
<sequence>VARGGFGVFPATLRQGRVVVLFTTTAVVSSVAYVMSLRMTTVANVMTVYAALPFIATAIGFVWIGERVTPRFLVAGAL</sequence>
<proteinExistence type="predicted"/>
<protein>
    <recommendedName>
        <fullName evidence="4">EamA family transporter</fullName>
    </recommendedName>
</protein>
<reference evidence="2 3" key="1">
    <citation type="submission" date="2024-12" db="EMBL/GenBank/DDBJ databases">
        <title>Forecasting of Potato common scab and diversities of Pathogenic streptomyces spp. in china.</title>
        <authorList>
            <person name="Handique U."/>
            <person name="Wu J."/>
        </authorList>
    </citation>
    <scope>NUCLEOTIDE SEQUENCE [LARGE SCALE GENOMIC DNA]</scope>
    <source>
        <strain evidence="2 3">ZRIMU1585</strain>
    </source>
</reference>
<dbReference type="InterPro" id="IPR037185">
    <property type="entry name" value="EmrE-like"/>
</dbReference>
<evidence type="ECO:0000313" key="3">
    <source>
        <dbReference type="Proteomes" id="UP001631993"/>
    </source>
</evidence>
<dbReference type="SUPFAM" id="SSF103481">
    <property type="entry name" value="Multidrug resistance efflux transporter EmrE"/>
    <property type="match status" value="1"/>
</dbReference>
<keyword evidence="3" id="KW-1185">Reference proteome</keyword>
<keyword evidence="1" id="KW-0812">Transmembrane</keyword>
<name>A0ABW9J295_STRGJ</name>
<accession>A0ABW9J295</accession>
<feature type="transmembrane region" description="Helical" evidence="1">
    <location>
        <begin position="18"/>
        <end position="35"/>
    </location>
</feature>
<gene>
    <name evidence="2" type="ORF">ACKI1S_49860</name>
</gene>
<evidence type="ECO:0008006" key="4">
    <source>
        <dbReference type="Google" id="ProtNLM"/>
    </source>
</evidence>
<feature type="transmembrane region" description="Helical" evidence="1">
    <location>
        <begin position="42"/>
        <end position="64"/>
    </location>
</feature>
<dbReference type="EMBL" id="JBJVNE010000769">
    <property type="protein sequence ID" value="MFM9654030.1"/>
    <property type="molecule type" value="Genomic_DNA"/>
</dbReference>
<organism evidence="2 3">
    <name type="scientific">Streptomyces galilaeus</name>
    <dbReference type="NCBI Taxonomy" id="33899"/>
    <lineage>
        <taxon>Bacteria</taxon>
        <taxon>Bacillati</taxon>
        <taxon>Actinomycetota</taxon>
        <taxon>Actinomycetes</taxon>
        <taxon>Kitasatosporales</taxon>
        <taxon>Streptomycetaceae</taxon>
        <taxon>Streptomyces</taxon>
    </lineage>
</organism>
<keyword evidence="1" id="KW-1133">Transmembrane helix</keyword>
<evidence type="ECO:0000256" key="1">
    <source>
        <dbReference type="SAM" id="Phobius"/>
    </source>
</evidence>
<comment type="caution">
    <text evidence="2">The sequence shown here is derived from an EMBL/GenBank/DDBJ whole genome shotgun (WGS) entry which is preliminary data.</text>
</comment>
<evidence type="ECO:0000313" key="2">
    <source>
        <dbReference type="EMBL" id="MFM9654030.1"/>
    </source>
</evidence>
<feature type="non-terminal residue" evidence="2">
    <location>
        <position position="78"/>
    </location>
</feature>
<keyword evidence="1" id="KW-0472">Membrane</keyword>
<dbReference type="Proteomes" id="UP001631993">
    <property type="component" value="Unassembled WGS sequence"/>
</dbReference>
<feature type="non-terminal residue" evidence="2">
    <location>
        <position position="1"/>
    </location>
</feature>